<evidence type="ECO:0000256" key="1">
    <source>
        <dbReference type="ARBA" id="ARBA00022737"/>
    </source>
</evidence>
<reference evidence="4" key="1">
    <citation type="submission" date="2024-07" db="EMBL/GenBank/DDBJ databases">
        <title>Two chromosome-level genome assemblies of Korean endemic species Abeliophyllum distichum and Forsythia ovata (Oleaceae).</title>
        <authorList>
            <person name="Jang H."/>
        </authorList>
    </citation>
    <scope>NUCLEOTIDE SEQUENCE [LARGE SCALE GENOMIC DNA]</scope>
</reference>
<feature type="repeat" description="PPR" evidence="2">
    <location>
        <begin position="700"/>
        <end position="734"/>
    </location>
</feature>
<keyword evidence="4" id="KW-1185">Reference proteome</keyword>
<dbReference type="PANTHER" id="PTHR47926">
    <property type="entry name" value="PENTATRICOPEPTIDE REPEAT-CONTAINING PROTEIN"/>
    <property type="match status" value="1"/>
</dbReference>
<evidence type="ECO:0000256" key="2">
    <source>
        <dbReference type="PROSITE-ProRule" id="PRU00708"/>
    </source>
</evidence>
<dbReference type="Pfam" id="PF13041">
    <property type="entry name" value="PPR_2"/>
    <property type="match status" value="4"/>
</dbReference>
<proteinExistence type="predicted"/>
<dbReference type="Pfam" id="PF20431">
    <property type="entry name" value="E_motif"/>
    <property type="match status" value="1"/>
</dbReference>
<sequence>MCGMKLQQIGNSLTKLASSQIAITENFTKSLIKLNCLLKNLNHTEQYWDALHLFQQIHYSHHLKPDHYTLSTALTACSNLHDINVGSQLHGHAIRTGLNEFPHVSNTLLSLYAKSRDIVLVKMVFDEIQRPDIYSWTTLLSACTKLGELEYAFWMFDRSPQENVAIWNAIITGCAENGHDEVVFNLFEKMHVLGVKHDNYTFASVLSLCSLEMLDSGRQVHSLVIKTGFLVRASVINALLTMYFNCRSITDAYGVFEETRGEIGDEITYNAMMAGLSSMERGDDALLIFKDMQNAGWRPTELTFVSVMSVCLWSRVATQVHGQAIKMGFEDCTSVSNAAITMYSSCGNLNAARMVFMRIKEKDIVSWNAIITSYAQESLGADAIFTYLQMQRDNIEPDEFTIGSLLASSEMLVVVEMIQASVIKKALILKIEVSNALLSAFSSLGELNQANKLFHEMSHRNLISWNTLISGFQLNGFPAQGLQQLYELFLSGLKPNVYTLCHALSICASISDLQHGKQLHGYILTSGYFPQISLGNALVTLYAKCGALSWSLKVFQAMIEKDIISWNSIISAHAQHGQGNEAMDCFEAMQDSSGIIPDKATFTAVLSACSHSGLVVDGIRIFSAMVNTYGIEPEVHHFSCVIDLLSRAGFLDISERLINIKDTDIDPSVWWTLFSSCVAYGNLELGSIAARFLLKTEHNDPALYVLLSNLYANVGKWEESADVRELMRRYGVMKQPGSSWIRS</sequence>
<dbReference type="PANTHER" id="PTHR47926:SF347">
    <property type="entry name" value="PENTATRICOPEPTIDE REPEAT-CONTAINING PROTEIN"/>
    <property type="match status" value="1"/>
</dbReference>
<name>A0ABD1P6S0_9LAMI</name>
<feature type="repeat" description="PPR" evidence="2">
    <location>
        <begin position="132"/>
        <end position="166"/>
    </location>
</feature>
<gene>
    <name evidence="3" type="ORF">Fot_55339</name>
</gene>
<dbReference type="Gene3D" id="1.25.40.10">
    <property type="entry name" value="Tetratricopeptide repeat domain"/>
    <property type="match status" value="5"/>
</dbReference>
<comment type="caution">
    <text evidence="3">The sequence shown here is derived from an EMBL/GenBank/DDBJ whole genome shotgun (WGS) entry which is preliminary data.</text>
</comment>
<accession>A0ABD1P6S0</accession>
<dbReference type="Pfam" id="PF01535">
    <property type="entry name" value="PPR"/>
    <property type="match status" value="3"/>
</dbReference>
<dbReference type="AlphaFoldDB" id="A0ABD1P6S0"/>
<dbReference type="PROSITE" id="PS51375">
    <property type="entry name" value="PPR"/>
    <property type="match status" value="6"/>
</dbReference>
<dbReference type="InterPro" id="IPR002885">
    <property type="entry name" value="PPR_rpt"/>
</dbReference>
<evidence type="ECO:0000313" key="4">
    <source>
        <dbReference type="Proteomes" id="UP001604277"/>
    </source>
</evidence>
<dbReference type="NCBIfam" id="TIGR00756">
    <property type="entry name" value="PPR"/>
    <property type="match status" value="4"/>
</dbReference>
<dbReference type="InterPro" id="IPR046960">
    <property type="entry name" value="PPR_At4g14850-like_plant"/>
</dbReference>
<dbReference type="FunFam" id="1.25.40.10:FF:000158">
    <property type="entry name" value="pentatricopeptide repeat-containing protein At2g33680"/>
    <property type="match status" value="1"/>
</dbReference>
<dbReference type="Proteomes" id="UP001604277">
    <property type="component" value="Unassembled WGS sequence"/>
</dbReference>
<feature type="repeat" description="PPR" evidence="2">
    <location>
        <begin position="363"/>
        <end position="397"/>
    </location>
</feature>
<dbReference type="GO" id="GO:0099402">
    <property type="term" value="P:plant organ development"/>
    <property type="evidence" value="ECO:0007669"/>
    <property type="project" value="UniProtKB-ARBA"/>
</dbReference>
<dbReference type="FunFam" id="1.25.40.10:FF:000196">
    <property type="entry name" value="Pentatricopeptide repeat-containing protein At4g14850"/>
    <property type="match status" value="1"/>
</dbReference>
<feature type="repeat" description="PPR" evidence="2">
    <location>
        <begin position="562"/>
        <end position="592"/>
    </location>
</feature>
<protein>
    <submittedName>
        <fullName evidence="3">Pentatricopeptide repeat-containing protein</fullName>
    </submittedName>
</protein>
<dbReference type="FunFam" id="1.25.40.10:FF:001174">
    <property type="entry name" value="Pentatricopeptide repeat-containing protein At3g49740"/>
    <property type="match status" value="1"/>
</dbReference>
<dbReference type="EMBL" id="JBFOLJ010000025">
    <property type="protein sequence ID" value="KAL2459053.1"/>
    <property type="molecule type" value="Genomic_DNA"/>
</dbReference>
<dbReference type="InterPro" id="IPR046848">
    <property type="entry name" value="E_motif"/>
</dbReference>
<feature type="repeat" description="PPR" evidence="2">
    <location>
        <begin position="461"/>
        <end position="495"/>
    </location>
</feature>
<dbReference type="InterPro" id="IPR011990">
    <property type="entry name" value="TPR-like_helical_dom_sf"/>
</dbReference>
<evidence type="ECO:0000313" key="3">
    <source>
        <dbReference type="EMBL" id="KAL2459053.1"/>
    </source>
</evidence>
<organism evidence="3 4">
    <name type="scientific">Forsythia ovata</name>
    <dbReference type="NCBI Taxonomy" id="205694"/>
    <lineage>
        <taxon>Eukaryota</taxon>
        <taxon>Viridiplantae</taxon>
        <taxon>Streptophyta</taxon>
        <taxon>Embryophyta</taxon>
        <taxon>Tracheophyta</taxon>
        <taxon>Spermatophyta</taxon>
        <taxon>Magnoliopsida</taxon>
        <taxon>eudicotyledons</taxon>
        <taxon>Gunneridae</taxon>
        <taxon>Pentapetalae</taxon>
        <taxon>asterids</taxon>
        <taxon>lamiids</taxon>
        <taxon>Lamiales</taxon>
        <taxon>Oleaceae</taxon>
        <taxon>Forsythieae</taxon>
        <taxon>Forsythia</taxon>
    </lineage>
</organism>
<keyword evidence="1" id="KW-0677">Repeat</keyword>
<feature type="repeat" description="PPR" evidence="2">
    <location>
        <begin position="265"/>
        <end position="299"/>
    </location>
</feature>